<gene>
    <name evidence="6" type="ORF">BC936DRAFT_140755</name>
</gene>
<protein>
    <recommendedName>
        <fullName evidence="8">Galactose oxidase</fullName>
    </recommendedName>
</protein>
<keyword evidence="1" id="KW-0880">Kelch repeat</keyword>
<feature type="region of interest" description="Disordered" evidence="3">
    <location>
        <begin position="470"/>
        <end position="537"/>
    </location>
</feature>
<sequence>MLPASTRTHWRLLAAVGMIVVAAVLGRADPGARQNGCVFTYNNLFYLLGGDGLNGTSNDAFAYTTFPLDPNNAVHWQAVGKNGTPNLFNSTLPVNTLANLLKPCVVTPNGTLIVGGNDFIGYDIPQDKWLGPLNLMETSTIAPAPLLFQPCDIELWGSCYERYVKVQDSLWIFQNVANSIFQPYTDIYILNLTTFAWSPRQQRGPIPTMLLSTSLIYLAPDQLNLPNHPAGIILMVGGQFNNTYNSTIWVFDLDTNSWSISPQSLLVAVDGAKLFYYQPTTTLYIFPGGTTNQIPTNAMQWLNLSSNGAAVSMKVTTQKYQPSARIGANAVQHGNTFVVYGGNNGSANDDQFFIFNMSTTPIGEWTRYAAATTLTTTTALPTVIPTAAGAGTSASASPSVTPDPNFNMIAFAGGMAGAVVFLALVLGAGLFYRQRRTKTTPSDSVIATQKRPFRGDQSDEVFQPFMASSGTPLQSPAAYEDTMSSPTTSSSPNGFFSFRSRKTPPARGAEPYAPTRNASFQSMPGFTFGNASPDPGPSAAAVKESFFTFLFRSITTPKRGVEPYTAGQNDNPSMSRNGTTSVVRSRTYRNADHDSVSSFTIIPPAPPNPPLHLHKQSSFVVMPQGEKYQVVPSPLSTSEPGTIVLREIEPKEEEAELRRRVQPVVKEQQWWEEAKRPPGRPSKSAGKPADKARAVEVKTGKLGRPVEEVGVGKPVGKPVEEVGVWKPIGKPVEEVEVKPVGRPVDEVGLGKPVGRPVEEVGVKKSVGRPVDEVGLRKPVVRPVYEVRAALGTTMEKSGAMDRMSAGSKMGNLADDAVIIDSMKKEGYQHANFEGMEKERHQHGNFVA</sequence>
<evidence type="ECO:0000313" key="7">
    <source>
        <dbReference type="Proteomes" id="UP000268093"/>
    </source>
</evidence>
<feature type="transmembrane region" description="Helical" evidence="4">
    <location>
        <begin position="408"/>
        <end position="432"/>
    </location>
</feature>
<feature type="chain" id="PRO_5019500041" description="Galactose oxidase" evidence="5">
    <location>
        <begin position="29"/>
        <end position="847"/>
    </location>
</feature>
<organism evidence="6 7">
    <name type="scientific">Jimgerdemannia flammicorona</name>
    <dbReference type="NCBI Taxonomy" id="994334"/>
    <lineage>
        <taxon>Eukaryota</taxon>
        <taxon>Fungi</taxon>
        <taxon>Fungi incertae sedis</taxon>
        <taxon>Mucoromycota</taxon>
        <taxon>Mucoromycotina</taxon>
        <taxon>Endogonomycetes</taxon>
        <taxon>Endogonales</taxon>
        <taxon>Endogonaceae</taxon>
        <taxon>Jimgerdemannia</taxon>
    </lineage>
</organism>
<evidence type="ECO:0000256" key="5">
    <source>
        <dbReference type="SAM" id="SignalP"/>
    </source>
</evidence>
<keyword evidence="4" id="KW-1133">Transmembrane helix</keyword>
<name>A0A433DGK7_9FUNG</name>
<dbReference type="EMBL" id="RBNI01001783">
    <property type="protein sequence ID" value="RUP49993.1"/>
    <property type="molecule type" value="Genomic_DNA"/>
</dbReference>
<dbReference type="PANTHER" id="PTHR46093:SF18">
    <property type="entry name" value="FIBRONECTIN TYPE-III DOMAIN-CONTAINING PROTEIN"/>
    <property type="match status" value="1"/>
</dbReference>
<dbReference type="Proteomes" id="UP000268093">
    <property type="component" value="Unassembled WGS sequence"/>
</dbReference>
<dbReference type="Gene3D" id="2.120.10.80">
    <property type="entry name" value="Kelch-type beta propeller"/>
    <property type="match status" value="2"/>
</dbReference>
<keyword evidence="4" id="KW-0812">Transmembrane</keyword>
<feature type="signal peptide" evidence="5">
    <location>
        <begin position="1"/>
        <end position="28"/>
    </location>
</feature>
<evidence type="ECO:0000313" key="6">
    <source>
        <dbReference type="EMBL" id="RUP49993.1"/>
    </source>
</evidence>
<dbReference type="AlphaFoldDB" id="A0A433DGK7"/>
<evidence type="ECO:0008006" key="8">
    <source>
        <dbReference type="Google" id="ProtNLM"/>
    </source>
</evidence>
<dbReference type="InterPro" id="IPR015915">
    <property type="entry name" value="Kelch-typ_b-propeller"/>
</dbReference>
<comment type="caution">
    <text evidence="6">The sequence shown here is derived from an EMBL/GenBank/DDBJ whole genome shotgun (WGS) entry which is preliminary data.</text>
</comment>
<feature type="region of interest" description="Disordered" evidence="3">
    <location>
        <begin position="670"/>
        <end position="694"/>
    </location>
</feature>
<evidence type="ECO:0000256" key="3">
    <source>
        <dbReference type="SAM" id="MobiDB-lite"/>
    </source>
</evidence>
<evidence type="ECO:0000256" key="2">
    <source>
        <dbReference type="ARBA" id="ARBA00022737"/>
    </source>
</evidence>
<dbReference type="PANTHER" id="PTHR46093">
    <property type="entry name" value="ACYL-COA-BINDING DOMAIN-CONTAINING PROTEIN 5"/>
    <property type="match status" value="1"/>
</dbReference>
<keyword evidence="2" id="KW-0677">Repeat</keyword>
<dbReference type="Pfam" id="PF24681">
    <property type="entry name" value="Kelch_KLHDC2_KLHL20_DRC7"/>
    <property type="match status" value="1"/>
</dbReference>
<dbReference type="SUPFAM" id="SSF117281">
    <property type="entry name" value="Kelch motif"/>
    <property type="match status" value="1"/>
</dbReference>
<keyword evidence="5" id="KW-0732">Signal</keyword>
<accession>A0A433DGK7</accession>
<dbReference type="OrthoDB" id="10251809at2759"/>
<keyword evidence="7" id="KW-1185">Reference proteome</keyword>
<reference evidence="6 7" key="1">
    <citation type="journal article" date="2018" name="New Phytol.">
        <title>Phylogenomics of Endogonaceae and evolution of mycorrhizas within Mucoromycota.</title>
        <authorList>
            <person name="Chang Y."/>
            <person name="Desiro A."/>
            <person name="Na H."/>
            <person name="Sandor L."/>
            <person name="Lipzen A."/>
            <person name="Clum A."/>
            <person name="Barry K."/>
            <person name="Grigoriev I.V."/>
            <person name="Martin F.M."/>
            <person name="Stajich J.E."/>
            <person name="Smith M.E."/>
            <person name="Bonito G."/>
            <person name="Spatafora J.W."/>
        </authorList>
    </citation>
    <scope>NUCLEOTIDE SEQUENCE [LARGE SCALE GENOMIC DNA]</scope>
    <source>
        <strain evidence="6 7">GMNB39</strain>
    </source>
</reference>
<evidence type="ECO:0000256" key="1">
    <source>
        <dbReference type="ARBA" id="ARBA00022441"/>
    </source>
</evidence>
<keyword evidence="4" id="KW-0472">Membrane</keyword>
<evidence type="ECO:0000256" key="4">
    <source>
        <dbReference type="SAM" id="Phobius"/>
    </source>
</evidence>
<proteinExistence type="predicted"/>